<comment type="caution">
    <text evidence="2">The sequence shown here is derived from an EMBL/GenBank/DDBJ whole genome shotgun (WGS) entry which is preliminary data.</text>
</comment>
<feature type="compositionally biased region" description="Polar residues" evidence="1">
    <location>
        <begin position="100"/>
        <end position="113"/>
    </location>
</feature>
<feature type="compositionally biased region" description="Basic and acidic residues" evidence="1">
    <location>
        <begin position="51"/>
        <end position="83"/>
    </location>
</feature>
<gene>
    <name evidence="2" type="ORF">HNS28_10175</name>
</gene>
<dbReference type="RefSeq" id="WP_155270627.1">
    <property type="nucleotide sequence ID" value="NZ_CABHMM010000001.1"/>
</dbReference>
<feature type="region of interest" description="Disordered" evidence="1">
    <location>
        <begin position="13"/>
        <end position="113"/>
    </location>
</feature>
<evidence type="ECO:0000256" key="1">
    <source>
        <dbReference type="SAM" id="MobiDB-lite"/>
    </source>
</evidence>
<sequence>MEQSQKQLVRIIMRGAHDNGSHGSKCLMGLRPGKRRDCGNGAESRGLAAADSREAEPQREASYELSRDDQRAGNDHERREDTQKSPFAFSSRFLDPITTDIRTNPTASGTKASGNSGFSMASHLERCGSDFSMFGFSALADKSNGAACRYAQIHYAGRCWQ</sequence>
<dbReference type="AlphaFoldDB" id="A0A7D4XWZ5"/>
<dbReference type="EMBL" id="JABNND010000026">
    <property type="protein sequence ID" value="NQX51770.1"/>
    <property type="molecule type" value="Genomic_DNA"/>
</dbReference>
<evidence type="ECO:0000313" key="3">
    <source>
        <dbReference type="Proteomes" id="UP000551316"/>
    </source>
</evidence>
<proteinExistence type="predicted"/>
<dbReference type="Proteomes" id="UP000551316">
    <property type="component" value="Unassembled WGS sequence"/>
</dbReference>
<reference evidence="2 3" key="1">
    <citation type="submission" date="2020-05" db="EMBL/GenBank/DDBJ databases">
        <title>Draft Genome Sequence of Bifidobacterium longum subsp. Infantis BI-G201, a Commercialization Strain.</title>
        <authorList>
            <person name="Song J."/>
            <person name="Xu Y."/>
            <person name="Han D."/>
            <person name="Teng Q."/>
            <person name="Jiang D."/>
            <person name="Liu Q."/>
        </authorList>
    </citation>
    <scope>NUCLEOTIDE SEQUENCE [LARGE SCALE GENOMIC DNA]</scope>
    <source>
        <strain evidence="2 3">BI-G201</strain>
    </source>
</reference>
<name>A0A7D4XWZ5_BIFLI</name>
<organism evidence="2 3">
    <name type="scientific">Bifidobacterium longum subsp. infantis</name>
    <dbReference type="NCBI Taxonomy" id="1682"/>
    <lineage>
        <taxon>Bacteria</taxon>
        <taxon>Bacillati</taxon>
        <taxon>Actinomycetota</taxon>
        <taxon>Actinomycetes</taxon>
        <taxon>Bifidobacteriales</taxon>
        <taxon>Bifidobacteriaceae</taxon>
        <taxon>Bifidobacterium</taxon>
    </lineage>
</organism>
<evidence type="ECO:0000313" key="2">
    <source>
        <dbReference type="EMBL" id="NQX51770.1"/>
    </source>
</evidence>
<accession>A0A7D4XWZ5</accession>
<protein>
    <submittedName>
        <fullName evidence="2">Uncharacterized protein</fullName>
    </submittedName>
</protein>